<dbReference type="Proteomes" id="UP000199470">
    <property type="component" value="Unassembled WGS sequence"/>
</dbReference>
<sequence>MTSTVNELHGMAGTLEQLLLDRETGCDGNTAYRFIMRADGEPVEWSYATLVARAKTIAAALQRRNLARERVLILCSIGEDYVSTLFGCLLSGAIAVPCTPIKASRNQSKILQIIQNCGPGLIVCDQPSAPKMRTLLDSFGLYEIEVVDPVQLSDEDNVWRRANIAADDIAFLQYTSGSTSAPKGVIVTHANILANLAAITGKFGLTRASRGLVWLPPYHDMGLVGGILNPLFVGYPVTLLAPLLFIQKPLRWLELVSRYRITASGGPNFGYQACVDRIQDADCADLDLRCWQLAFNGAERVNAATLERFTAKFARCGFDGRAHYPTYGMAEATLMISGGVQGEAFRVERHIAGGGEGWSRDVVCCGSVIDGHALLVVDADSGVALGEGGVGEIWFSGPSVARGYWNADNAAFEGALADRPGRFLRTGDLGVLIDGEVYLLGRAKEMVVLRGANYFPTDLENAIRVSHPALNPDGIVVFSCAAELTERLVVVAELKRNAKEVVDSEVRTRIVAAMVEEYDIAPDEVVLLDQGAMQRTSSGKLMRTAMKKSYLEKRPANT</sequence>
<dbReference type="Pfam" id="PF00501">
    <property type="entry name" value="AMP-binding"/>
    <property type="match status" value="1"/>
</dbReference>
<feature type="domain" description="AMP-binding enzyme C-terminal" evidence="6">
    <location>
        <begin position="445"/>
        <end position="554"/>
    </location>
</feature>
<evidence type="ECO:0000313" key="7">
    <source>
        <dbReference type="EMBL" id="SFL45600.1"/>
    </source>
</evidence>
<dbReference type="CDD" id="cd05931">
    <property type="entry name" value="FAAL"/>
    <property type="match status" value="1"/>
</dbReference>
<dbReference type="InterPro" id="IPR020845">
    <property type="entry name" value="AMP-binding_CS"/>
</dbReference>
<dbReference type="InterPro" id="IPR040097">
    <property type="entry name" value="FAAL/FAAC"/>
</dbReference>
<reference evidence="7 8" key="1">
    <citation type="submission" date="2016-10" db="EMBL/GenBank/DDBJ databases">
        <authorList>
            <person name="de Groot N.N."/>
        </authorList>
    </citation>
    <scope>NUCLEOTIDE SEQUENCE [LARGE SCALE GENOMIC DNA]</scope>
    <source>
        <strain evidence="7 8">ATCC 43154</strain>
    </source>
</reference>
<keyword evidence="3" id="KW-0276">Fatty acid metabolism</keyword>
<dbReference type="PANTHER" id="PTHR22754:SF32">
    <property type="entry name" value="DISCO-INTERACTING PROTEIN 2"/>
    <property type="match status" value="1"/>
</dbReference>
<evidence type="ECO:0000256" key="2">
    <source>
        <dbReference type="ARBA" id="ARBA00022598"/>
    </source>
</evidence>
<dbReference type="InterPro" id="IPR045851">
    <property type="entry name" value="AMP-bd_C_sf"/>
</dbReference>
<evidence type="ECO:0000259" key="5">
    <source>
        <dbReference type="Pfam" id="PF00501"/>
    </source>
</evidence>
<dbReference type="PROSITE" id="PS00455">
    <property type="entry name" value="AMP_BINDING"/>
    <property type="match status" value="1"/>
</dbReference>
<keyword evidence="4" id="KW-0443">Lipid metabolism</keyword>
<comment type="similarity">
    <text evidence="1">Belongs to the ATP-dependent AMP-binding enzyme family.</text>
</comment>
<organism evidence="7 8">
    <name type="scientific">Rugamonas rubra</name>
    <dbReference type="NCBI Taxonomy" id="758825"/>
    <lineage>
        <taxon>Bacteria</taxon>
        <taxon>Pseudomonadati</taxon>
        <taxon>Pseudomonadota</taxon>
        <taxon>Betaproteobacteria</taxon>
        <taxon>Burkholderiales</taxon>
        <taxon>Oxalobacteraceae</taxon>
        <taxon>Telluria group</taxon>
        <taxon>Rugamonas</taxon>
    </lineage>
</organism>
<dbReference type="RefSeq" id="WP_245774024.1">
    <property type="nucleotide sequence ID" value="NZ_FOTW01000004.1"/>
</dbReference>
<dbReference type="EMBL" id="FOTW01000004">
    <property type="protein sequence ID" value="SFL45600.1"/>
    <property type="molecule type" value="Genomic_DNA"/>
</dbReference>
<evidence type="ECO:0000313" key="8">
    <source>
        <dbReference type="Proteomes" id="UP000199470"/>
    </source>
</evidence>
<protein>
    <submittedName>
        <fullName evidence="7">Acyl-CoA synthetase (AMP-forming)/AMP-acid ligase II</fullName>
    </submittedName>
</protein>
<dbReference type="STRING" id="758825.SAMN02982985_00230"/>
<dbReference type="InterPro" id="IPR042099">
    <property type="entry name" value="ANL_N_sf"/>
</dbReference>
<name>A0A1I4HUV4_9BURK</name>
<dbReference type="FunFam" id="3.40.50.12780:FF:000013">
    <property type="entry name" value="Long-chain-fatty-acid--AMP ligase FadD32"/>
    <property type="match status" value="1"/>
</dbReference>
<dbReference type="GO" id="GO:0016874">
    <property type="term" value="F:ligase activity"/>
    <property type="evidence" value="ECO:0007669"/>
    <property type="project" value="UniProtKB-KW"/>
</dbReference>
<keyword evidence="2 7" id="KW-0436">Ligase</keyword>
<feature type="domain" description="AMP-dependent synthetase/ligase" evidence="5">
    <location>
        <begin position="34"/>
        <end position="405"/>
    </location>
</feature>
<accession>A0A1I4HUV4</accession>
<evidence type="ECO:0000259" key="6">
    <source>
        <dbReference type="Pfam" id="PF23024"/>
    </source>
</evidence>
<dbReference type="Gene3D" id="3.40.50.12780">
    <property type="entry name" value="N-terminal domain of ligase-like"/>
    <property type="match status" value="1"/>
</dbReference>
<dbReference type="GO" id="GO:0070566">
    <property type="term" value="F:adenylyltransferase activity"/>
    <property type="evidence" value="ECO:0007669"/>
    <property type="project" value="TreeGrafter"/>
</dbReference>
<dbReference type="GO" id="GO:0071766">
    <property type="term" value="P:Actinobacterium-type cell wall biogenesis"/>
    <property type="evidence" value="ECO:0007669"/>
    <property type="project" value="UniProtKB-ARBA"/>
</dbReference>
<evidence type="ECO:0000256" key="3">
    <source>
        <dbReference type="ARBA" id="ARBA00022832"/>
    </source>
</evidence>
<proteinExistence type="inferred from homology"/>
<dbReference type="SUPFAM" id="SSF56801">
    <property type="entry name" value="Acetyl-CoA synthetase-like"/>
    <property type="match status" value="1"/>
</dbReference>
<dbReference type="PANTHER" id="PTHR22754">
    <property type="entry name" value="DISCO-INTERACTING PROTEIN 2 DIP2 -RELATED"/>
    <property type="match status" value="1"/>
</dbReference>
<dbReference type="Gene3D" id="3.30.300.30">
    <property type="match status" value="1"/>
</dbReference>
<evidence type="ECO:0000256" key="1">
    <source>
        <dbReference type="ARBA" id="ARBA00006432"/>
    </source>
</evidence>
<dbReference type="GO" id="GO:0005886">
    <property type="term" value="C:plasma membrane"/>
    <property type="evidence" value="ECO:0007669"/>
    <property type="project" value="TreeGrafter"/>
</dbReference>
<dbReference type="AlphaFoldDB" id="A0A1I4HUV4"/>
<evidence type="ECO:0000256" key="4">
    <source>
        <dbReference type="ARBA" id="ARBA00023098"/>
    </source>
</evidence>
<dbReference type="InterPro" id="IPR000873">
    <property type="entry name" value="AMP-dep_synth/lig_dom"/>
</dbReference>
<dbReference type="GO" id="GO:0006633">
    <property type="term" value="P:fatty acid biosynthetic process"/>
    <property type="evidence" value="ECO:0007669"/>
    <property type="project" value="TreeGrafter"/>
</dbReference>
<keyword evidence="8" id="KW-1185">Reference proteome</keyword>
<dbReference type="Pfam" id="PF23024">
    <property type="entry name" value="AMP-dom_DIP2-like"/>
    <property type="match status" value="1"/>
</dbReference>
<gene>
    <name evidence="7" type="ORF">SAMN02982985_00230</name>
</gene>
<dbReference type="InterPro" id="IPR025110">
    <property type="entry name" value="AMP-bd_C"/>
</dbReference>